<dbReference type="Proteomes" id="UP001374584">
    <property type="component" value="Unassembled WGS sequence"/>
</dbReference>
<proteinExistence type="predicted"/>
<gene>
    <name evidence="1" type="ORF">VNO80_06051</name>
</gene>
<evidence type="ECO:0000313" key="2">
    <source>
        <dbReference type="Proteomes" id="UP001374584"/>
    </source>
</evidence>
<organism evidence="1 2">
    <name type="scientific">Phaseolus coccineus</name>
    <name type="common">Scarlet runner bean</name>
    <name type="synonym">Phaseolus multiflorus</name>
    <dbReference type="NCBI Taxonomy" id="3886"/>
    <lineage>
        <taxon>Eukaryota</taxon>
        <taxon>Viridiplantae</taxon>
        <taxon>Streptophyta</taxon>
        <taxon>Embryophyta</taxon>
        <taxon>Tracheophyta</taxon>
        <taxon>Spermatophyta</taxon>
        <taxon>Magnoliopsida</taxon>
        <taxon>eudicotyledons</taxon>
        <taxon>Gunneridae</taxon>
        <taxon>Pentapetalae</taxon>
        <taxon>rosids</taxon>
        <taxon>fabids</taxon>
        <taxon>Fabales</taxon>
        <taxon>Fabaceae</taxon>
        <taxon>Papilionoideae</taxon>
        <taxon>50 kb inversion clade</taxon>
        <taxon>NPAAA clade</taxon>
        <taxon>indigoferoid/millettioid clade</taxon>
        <taxon>Phaseoleae</taxon>
        <taxon>Phaseolus</taxon>
    </lineage>
</organism>
<dbReference type="EMBL" id="JAYMYR010000003">
    <property type="protein sequence ID" value="KAK7372664.1"/>
    <property type="molecule type" value="Genomic_DNA"/>
</dbReference>
<accession>A0AAN9RID7</accession>
<name>A0AAN9RID7_PHACN</name>
<reference evidence="1 2" key="1">
    <citation type="submission" date="2024-01" db="EMBL/GenBank/DDBJ databases">
        <title>The genomes of 5 underutilized Papilionoideae crops provide insights into root nodulation and disease resistanc.</title>
        <authorList>
            <person name="Jiang F."/>
        </authorList>
    </citation>
    <scope>NUCLEOTIDE SEQUENCE [LARGE SCALE GENOMIC DNA]</scope>
    <source>
        <strain evidence="1">JINMINGXINNONG_FW02</strain>
        <tissue evidence="1">Leaves</tissue>
    </source>
</reference>
<keyword evidence="2" id="KW-1185">Reference proteome</keyword>
<evidence type="ECO:0000313" key="1">
    <source>
        <dbReference type="EMBL" id="KAK7372664.1"/>
    </source>
</evidence>
<sequence>MLEECGDIYCGPTILKDEFGIRDAEKNACSHALLSADSGTRMEVASLIQCAPLMFLLHGSSNVHILQLCYPAALVVDRTSVKDFH</sequence>
<protein>
    <submittedName>
        <fullName evidence="1">Uncharacterized protein</fullName>
    </submittedName>
</protein>
<comment type="caution">
    <text evidence="1">The sequence shown here is derived from an EMBL/GenBank/DDBJ whole genome shotgun (WGS) entry which is preliminary data.</text>
</comment>
<dbReference type="AlphaFoldDB" id="A0AAN9RID7"/>